<feature type="domain" description="Multidrug resistance protein MdtA-like beta-barrel" evidence="6">
    <location>
        <begin position="208"/>
        <end position="291"/>
    </location>
</feature>
<dbReference type="Pfam" id="PF25876">
    <property type="entry name" value="HH_MFP_RND"/>
    <property type="match status" value="1"/>
</dbReference>
<feature type="domain" description="Multidrug resistance protein MdtA-like C-terminal permuted SH3" evidence="7">
    <location>
        <begin position="296"/>
        <end position="357"/>
    </location>
</feature>
<dbReference type="RefSeq" id="WP_113895324.1">
    <property type="nucleotide sequence ID" value="NZ_JANJGA010000023.1"/>
</dbReference>
<dbReference type="PANTHER" id="PTHR30158:SF3">
    <property type="entry name" value="MULTIDRUG EFFLUX PUMP SUBUNIT ACRA-RELATED"/>
    <property type="match status" value="1"/>
</dbReference>
<accession>A0A366MQE5</accession>
<comment type="caution">
    <text evidence="8">The sequence shown here is derived from an EMBL/GenBank/DDBJ whole genome shotgun (WGS) entry which is preliminary data.</text>
</comment>
<dbReference type="Gene3D" id="2.40.50.100">
    <property type="match status" value="1"/>
</dbReference>
<dbReference type="Proteomes" id="UP000252669">
    <property type="component" value="Unassembled WGS sequence"/>
</dbReference>
<organism evidence="8 9">
    <name type="scientific">Aliarcobacter vitoriensis</name>
    <dbReference type="NCBI Taxonomy" id="2011099"/>
    <lineage>
        <taxon>Bacteria</taxon>
        <taxon>Pseudomonadati</taxon>
        <taxon>Campylobacterota</taxon>
        <taxon>Epsilonproteobacteria</taxon>
        <taxon>Campylobacterales</taxon>
        <taxon>Arcobacteraceae</taxon>
        <taxon>Aliarcobacter</taxon>
    </lineage>
</organism>
<dbReference type="SUPFAM" id="SSF111369">
    <property type="entry name" value="HlyD-like secretion proteins"/>
    <property type="match status" value="1"/>
</dbReference>
<dbReference type="Gene3D" id="1.10.287.470">
    <property type="entry name" value="Helix hairpin bin"/>
    <property type="match status" value="1"/>
</dbReference>
<feature type="domain" description="Multidrug resistance protein MdtA-like alpha-helical hairpin" evidence="4">
    <location>
        <begin position="101"/>
        <end position="168"/>
    </location>
</feature>
<sequence>MFTKSKFTIFITTILILFSACEKKEDTKFTPKPTEVGFINLNKVQFALEQEISGRVKPKFISQVRPQITGIVQEQLFKEGSFVKQGDILYKIDKSTYQMEFNQANASLNSAKANLVSIEAKLKRVEELIKFDGASKQELDDAKANYLQANALVQEKIANLENAKINLQRCDIKAPISGYIGISTVTSGALVLANQSDYLTTIKDSSKVFVDLNQSYNDILKLKKFLPTNDFTNTSVTLILDDGSVYSQKGVMESKELAVDENTGTVTLRAEFENKDNILLSGMYVKAIIQTSTKVNSFLVPQQAVLRDQKANPIITIIDENNGTKTKIIEIQRAIGNKWLVTSGIDENDKIIIEGLNKINDKSKVIPKDLTHKYKD</sequence>
<dbReference type="InterPro" id="IPR058625">
    <property type="entry name" value="MdtA-like_BSH"/>
</dbReference>
<dbReference type="AlphaFoldDB" id="A0A366MQE5"/>
<dbReference type="Pfam" id="PF25967">
    <property type="entry name" value="RND-MFP_C"/>
    <property type="match status" value="1"/>
</dbReference>
<dbReference type="GO" id="GO:0005886">
    <property type="term" value="C:plasma membrane"/>
    <property type="evidence" value="ECO:0007669"/>
    <property type="project" value="TreeGrafter"/>
</dbReference>
<name>A0A366MQE5_9BACT</name>
<evidence type="ECO:0000259" key="4">
    <source>
        <dbReference type="Pfam" id="PF25876"/>
    </source>
</evidence>
<dbReference type="Pfam" id="PF25944">
    <property type="entry name" value="Beta-barrel_RND"/>
    <property type="match status" value="1"/>
</dbReference>
<keyword evidence="9" id="KW-1185">Reference proteome</keyword>
<dbReference type="Gene3D" id="2.40.420.20">
    <property type="match status" value="1"/>
</dbReference>
<dbReference type="PROSITE" id="PS51257">
    <property type="entry name" value="PROKAR_LIPOPROTEIN"/>
    <property type="match status" value="1"/>
</dbReference>
<dbReference type="GO" id="GO:0022857">
    <property type="term" value="F:transmembrane transporter activity"/>
    <property type="evidence" value="ECO:0007669"/>
    <property type="project" value="InterPro"/>
</dbReference>
<proteinExistence type="inferred from homology"/>
<dbReference type="GO" id="GO:0030313">
    <property type="term" value="C:cell envelope"/>
    <property type="evidence" value="ECO:0007669"/>
    <property type="project" value="UniProtKB-SubCell"/>
</dbReference>
<evidence type="ECO:0000313" key="9">
    <source>
        <dbReference type="Proteomes" id="UP000252669"/>
    </source>
</evidence>
<dbReference type="GO" id="GO:0046677">
    <property type="term" value="P:response to antibiotic"/>
    <property type="evidence" value="ECO:0007669"/>
    <property type="project" value="TreeGrafter"/>
</dbReference>
<feature type="domain" description="Multidrug resistance protein MdtA-like barrel-sandwich hybrid" evidence="5">
    <location>
        <begin position="63"/>
        <end position="202"/>
    </location>
</feature>
<gene>
    <name evidence="8" type="ORF">CRU91_11275</name>
</gene>
<dbReference type="InterPro" id="IPR058627">
    <property type="entry name" value="MdtA-like_C"/>
</dbReference>
<evidence type="ECO:0000259" key="5">
    <source>
        <dbReference type="Pfam" id="PF25917"/>
    </source>
</evidence>
<evidence type="ECO:0000313" key="8">
    <source>
        <dbReference type="EMBL" id="RBQ28063.1"/>
    </source>
</evidence>
<dbReference type="Gene3D" id="2.40.30.170">
    <property type="match status" value="1"/>
</dbReference>
<keyword evidence="3" id="KW-0175">Coiled coil</keyword>
<dbReference type="PANTHER" id="PTHR30158">
    <property type="entry name" value="ACRA/E-RELATED COMPONENT OF DRUG EFFLUX TRANSPORTER"/>
    <property type="match status" value="1"/>
</dbReference>
<evidence type="ECO:0000259" key="7">
    <source>
        <dbReference type="Pfam" id="PF25967"/>
    </source>
</evidence>
<evidence type="ECO:0000256" key="3">
    <source>
        <dbReference type="SAM" id="Coils"/>
    </source>
</evidence>
<comment type="similarity">
    <text evidence="2">Belongs to the membrane fusion protein (MFP) (TC 8.A.1) family.</text>
</comment>
<dbReference type="InterPro" id="IPR006143">
    <property type="entry name" value="RND_pump_MFP"/>
</dbReference>
<dbReference type="InterPro" id="IPR058626">
    <property type="entry name" value="MdtA-like_b-barrel"/>
</dbReference>
<comment type="subcellular location">
    <subcellularLocation>
        <location evidence="1">Cell envelope</location>
    </subcellularLocation>
</comment>
<dbReference type="OrthoDB" id="9772050at2"/>
<feature type="coiled-coil region" evidence="3">
    <location>
        <begin position="101"/>
        <end position="163"/>
    </location>
</feature>
<protein>
    <submittedName>
        <fullName evidence="8">Efflux transporter periplasmic adaptor subunit</fullName>
    </submittedName>
</protein>
<dbReference type="NCBIfam" id="TIGR01730">
    <property type="entry name" value="RND_mfp"/>
    <property type="match status" value="1"/>
</dbReference>
<evidence type="ECO:0000259" key="6">
    <source>
        <dbReference type="Pfam" id="PF25944"/>
    </source>
</evidence>
<reference evidence="8 9" key="1">
    <citation type="submission" date="2017-10" db="EMBL/GenBank/DDBJ databases">
        <title>Genomics of the genus Arcobacter.</title>
        <authorList>
            <person name="Perez-Cataluna A."/>
            <person name="Figueras M.J."/>
        </authorList>
    </citation>
    <scope>NUCLEOTIDE SEQUENCE [LARGE SCALE GENOMIC DNA]</scope>
    <source>
        <strain evidence="8 9">CECT 9230</strain>
    </source>
</reference>
<evidence type="ECO:0000256" key="2">
    <source>
        <dbReference type="ARBA" id="ARBA00009477"/>
    </source>
</evidence>
<dbReference type="Pfam" id="PF25917">
    <property type="entry name" value="BSH_RND"/>
    <property type="match status" value="1"/>
</dbReference>
<dbReference type="InterPro" id="IPR058624">
    <property type="entry name" value="MdtA-like_HH"/>
</dbReference>
<dbReference type="EMBL" id="PDKB01000025">
    <property type="protein sequence ID" value="RBQ28063.1"/>
    <property type="molecule type" value="Genomic_DNA"/>
</dbReference>
<evidence type="ECO:0000256" key="1">
    <source>
        <dbReference type="ARBA" id="ARBA00004196"/>
    </source>
</evidence>